<dbReference type="PIRSF" id="PIRSF000676">
    <property type="entry name" value="Homoser_kin"/>
    <property type="match status" value="1"/>
</dbReference>
<dbReference type="InterPro" id="IPR006203">
    <property type="entry name" value="GHMP_knse_ATP-bd_CS"/>
</dbReference>
<dbReference type="RefSeq" id="WP_261657306.1">
    <property type="nucleotide sequence ID" value="NZ_QVOV01000008.1"/>
</dbReference>
<feature type="domain" description="GHMP kinase C-terminal" evidence="15">
    <location>
        <begin position="195"/>
        <end position="269"/>
    </location>
</feature>
<evidence type="ECO:0000256" key="8">
    <source>
        <dbReference type="ARBA" id="ARBA00022741"/>
    </source>
</evidence>
<dbReference type="SUPFAM" id="SSF55060">
    <property type="entry name" value="GHMP Kinase, C-terminal domain"/>
    <property type="match status" value="1"/>
</dbReference>
<dbReference type="Pfam" id="PF00288">
    <property type="entry name" value="GHMP_kinases_N"/>
    <property type="match status" value="1"/>
</dbReference>
<evidence type="ECO:0000256" key="6">
    <source>
        <dbReference type="ARBA" id="ARBA00022679"/>
    </source>
</evidence>
<keyword evidence="7 13" id="KW-0791">Threonine biosynthesis</keyword>
<evidence type="ECO:0000313" key="17">
    <source>
        <dbReference type="Proteomes" id="UP001525857"/>
    </source>
</evidence>
<evidence type="ECO:0000259" key="15">
    <source>
        <dbReference type="Pfam" id="PF08544"/>
    </source>
</evidence>
<dbReference type="PRINTS" id="PR00958">
    <property type="entry name" value="HOMSERKINASE"/>
</dbReference>
<dbReference type="Gene3D" id="3.30.70.890">
    <property type="entry name" value="GHMP kinase, C-terminal domain"/>
    <property type="match status" value="1"/>
</dbReference>
<sequence>MITIRVPATSANLGPGFDSMGVALQLYLTLEIHEKTATWVVDHDSGAAIPHDDTHFIVQAALQLAPDLSPHRLVVRSDIPLARGLGSSSSALLAGYAMANELANLALSRDELLALATRIEGHPDNVAPALFGGAVVAYYDGKHVFHAPLRLPKTHHFITYIPNTQLLTAAARAALPEQLPFKTSVAASAISNTLIAALQSDDFETAKYLIEADQFHETARQHLVPHLKQVRTIAHELGLIGTYLSGAGPTIISVVPKQAAHHLQQALATAKLPGKILDLVPDNTGLTIEKEDRIYESF</sequence>
<evidence type="ECO:0000256" key="4">
    <source>
        <dbReference type="ARBA" id="ARBA00017858"/>
    </source>
</evidence>
<comment type="caution">
    <text evidence="16">The sequence shown here is derived from an EMBL/GenBank/DDBJ whole genome shotgun (WGS) entry which is preliminary data.</text>
</comment>
<comment type="subcellular location">
    <subcellularLocation>
        <location evidence="13">Cytoplasm</location>
    </subcellularLocation>
</comment>
<keyword evidence="13" id="KW-0963">Cytoplasm</keyword>
<keyword evidence="5 13" id="KW-0028">Amino-acid biosynthesis</keyword>
<dbReference type="Pfam" id="PF08544">
    <property type="entry name" value="GHMP_kinases_C"/>
    <property type="match status" value="1"/>
</dbReference>
<dbReference type="GO" id="GO:0004413">
    <property type="term" value="F:homoserine kinase activity"/>
    <property type="evidence" value="ECO:0007669"/>
    <property type="project" value="UniProtKB-EC"/>
</dbReference>
<dbReference type="PANTHER" id="PTHR20861">
    <property type="entry name" value="HOMOSERINE/4-DIPHOSPHOCYTIDYL-2-C-METHYL-D-ERYTHRITOL KINASE"/>
    <property type="match status" value="1"/>
</dbReference>
<keyword evidence="10 13" id="KW-0067">ATP-binding</keyword>
<accession>A0ABT2NWL7</accession>
<name>A0ABT2NWL7_9LACO</name>
<dbReference type="Proteomes" id="UP001525857">
    <property type="component" value="Unassembled WGS sequence"/>
</dbReference>
<evidence type="ECO:0000256" key="7">
    <source>
        <dbReference type="ARBA" id="ARBA00022697"/>
    </source>
</evidence>
<comment type="catalytic activity">
    <reaction evidence="11 13">
        <text>L-homoserine + ATP = O-phospho-L-homoserine + ADP + H(+)</text>
        <dbReference type="Rhea" id="RHEA:13985"/>
        <dbReference type="ChEBI" id="CHEBI:15378"/>
        <dbReference type="ChEBI" id="CHEBI:30616"/>
        <dbReference type="ChEBI" id="CHEBI:57476"/>
        <dbReference type="ChEBI" id="CHEBI:57590"/>
        <dbReference type="ChEBI" id="CHEBI:456216"/>
        <dbReference type="EC" id="2.7.1.39"/>
    </reaction>
</comment>
<dbReference type="SUPFAM" id="SSF54211">
    <property type="entry name" value="Ribosomal protein S5 domain 2-like"/>
    <property type="match status" value="1"/>
</dbReference>
<evidence type="ECO:0000256" key="3">
    <source>
        <dbReference type="ARBA" id="ARBA00012078"/>
    </source>
</evidence>
<dbReference type="PROSITE" id="PS00627">
    <property type="entry name" value="GHMP_KINASES_ATP"/>
    <property type="match status" value="1"/>
</dbReference>
<dbReference type="InterPro" id="IPR000870">
    <property type="entry name" value="Homoserine_kinase"/>
</dbReference>
<dbReference type="NCBIfam" id="TIGR00191">
    <property type="entry name" value="thrB"/>
    <property type="match status" value="1"/>
</dbReference>
<dbReference type="HAMAP" id="MF_00384">
    <property type="entry name" value="Homoser_kinase"/>
    <property type="match status" value="1"/>
</dbReference>
<keyword evidence="6 13" id="KW-0808">Transferase</keyword>
<evidence type="ECO:0000256" key="5">
    <source>
        <dbReference type="ARBA" id="ARBA00022605"/>
    </source>
</evidence>
<keyword evidence="8 13" id="KW-0547">Nucleotide-binding</keyword>
<comment type="function">
    <text evidence="12 13">Catalyzes the ATP-dependent phosphorylation of L-homoserine to L-homoserine phosphate.</text>
</comment>
<evidence type="ECO:0000256" key="1">
    <source>
        <dbReference type="ARBA" id="ARBA00005015"/>
    </source>
</evidence>
<dbReference type="InterPro" id="IPR014721">
    <property type="entry name" value="Ribsml_uS5_D2-typ_fold_subgr"/>
</dbReference>
<reference evidence="16 17" key="1">
    <citation type="submission" date="2018-08" db="EMBL/GenBank/DDBJ databases">
        <title>Draft genome sequences of Leuconostoc spp. and Weissella spp. with biocontrol potential.</title>
        <authorList>
            <person name="Lo R."/>
            <person name="Ho V.T.T."/>
            <person name="Turner M.S."/>
        </authorList>
    </citation>
    <scope>NUCLEOTIDE SEQUENCE [LARGE SCALE GENOMIC DNA]</scope>
    <source>
        <strain evidence="16 17">733</strain>
    </source>
</reference>
<dbReference type="InterPro" id="IPR006204">
    <property type="entry name" value="GHMP_kinase_N_dom"/>
</dbReference>
<evidence type="ECO:0000256" key="12">
    <source>
        <dbReference type="ARBA" id="ARBA00049954"/>
    </source>
</evidence>
<evidence type="ECO:0000256" key="2">
    <source>
        <dbReference type="ARBA" id="ARBA00007370"/>
    </source>
</evidence>
<evidence type="ECO:0000256" key="9">
    <source>
        <dbReference type="ARBA" id="ARBA00022777"/>
    </source>
</evidence>
<dbReference type="Gene3D" id="3.30.230.10">
    <property type="match status" value="1"/>
</dbReference>
<gene>
    <name evidence="13" type="primary">thrB</name>
    <name evidence="16" type="ORF">D0501_06755</name>
</gene>
<dbReference type="InterPro" id="IPR020568">
    <property type="entry name" value="Ribosomal_Su5_D2-typ_SF"/>
</dbReference>
<evidence type="ECO:0000259" key="14">
    <source>
        <dbReference type="Pfam" id="PF00288"/>
    </source>
</evidence>
<comment type="pathway">
    <text evidence="1 13">Amino-acid biosynthesis; L-threonine biosynthesis; L-threonine from L-aspartate: step 4/5.</text>
</comment>
<dbReference type="InterPro" id="IPR036554">
    <property type="entry name" value="GHMP_kinase_C_sf"/>
</dbReference>
<proteinExistence type="inferred from homology"/>
<evidence type="ECO:0000256" key="11">
    <source>
        <dbReference type="ARBA" id="ARBA00049375"/>
    </source>
</evidence>
<feature type="domain" description="GHMP kinase N-terminal" evidence="14">
    <location>
        <begin position="56"/>
        <end position="133"/>
    </location>
</feature>
<comment type="similarity">
    <text evidence="2 13">Belongs to the GHMP kinase family. Homoserine kinase subfamily.</text>
</comment>
<dbReference type="PANTHER" id="PTHR20861:SF1">
    <property type="entry name" value="HOMOSERINE KINASE"/>
    <property type="match status" value="1"/>
</dbReference>
<dbReference type="EMBL" id="QVOV01000008">
    <property type="protein sequence ID" value="MCT8389770.1"/>
    <property type="molecule type" value="Genomic_DNA"/>
</dbReference>
<protein>
    <recommendedName>
        <fullName evidence="4 13">Homoserine kinase</fullName>
        <shortName evidence="13">HK</shortName>
        <shortName evidence="13">HSK</shortName>
        <ecNumber evidence="3 13">2.7.1.39</ecNumber>
    </recommendedName>
</protein>
<keyword evidence="17" id="KW-1185">Reference proteome</keyword>
<evidence type="ECO:0000256" key="10">
    <source>
        <dbReference type="ARBA" id="ARBA00022840"/>
    </source>
</evidence>
<keyword evidence="9 13" id="KW-0418">Kinase</keyword>
<dbReference type="InterPro" id="IPR013750">
    <property type="entry name" value="GHMP_kinase_C_dom"/>
</dbReference>
<dbReference type="EC" id="2.7.1.39" evidence="3 13"/>
<evidence type="ECO:0000256" key="13">
    <source>
        <dbReference type="HAMAP-Rule" id="MF_00384"/>
    </source>
</evidence>
<organism evidence="16 17">
    <name type="scientific">Leuconostoc holzapfelii</name>
    <dbReference type="NCBI Taxonomy" id="434464"/>
    <lineage>
        <taxon>Bacteria</taxon>
        <taxon>Bacillati</taxon>
        <taxon>Bacillota</taxon>
        <taxon>Bacilli</taxon>
        <taxon>Lactobacillales</taxon>
        <taxon>Lactobacillaceae</taxon>
        <taxon>Leuconostoc</taxon>
    </lineage>
</organism>
<evidence type="ECO:0000313" key="16">
    <source>
        <dbReference type="EMBL" id="MCT8389770.1"/>
    </source>
</evidence>
<feature type="binding site" evidence="13">
    <location>
        <begin position="80"/>
        <end position="90"/>
    </location>
    <ligand>
        <name>ATP</name>
        <dbReference type="ChEBI" id="CHEBI:30616"/>
    </ligand>
</feature>